<dbReference type="OrthoDB" id="10056584at2759"/>
<evidence type="ECO:0000313" key="1">
    <source>
        <dbReference type="EMBL" id="VDN39146.1"/>
    </source>
</evidence>
<sequence>MLSIRSTLKVYIGCTTADLVFRTSLRLPGEFNSPPNKLTSFYPCGYKDSLRSAMCNLRAMPSQASLATSFPIPFLDTCKFELVQHDAVRPPIQPPYKGPNKAV</sequence>
<evidence type="ECO:0000313" key="2">
    <source>
        <dbReference type="Proteomes" id="UP000281553"/>
    </source>
</evidence>
<dbReference type="EMBL" id="UYRU01094668">
    <property type="protein sequence ID" value="VDN39146.1"/>
    <property type="molecule type" value="Genomic_DNA"/>
</dbReference>
<protein>
    <submittedName>
        <fullName evidence="1">Uncharacterized protein</fullName>
    </submittedName>
</protein>
<organism evidence="1 2">
    <name type="scientific">Dibothriocephalus latus</name>
    <name type="common">Fish tapeworm</name>
    <name type="synonym">Diphyllobothrium latum</name>
    <dbReference type="NCBI Taxonomy" id="60516"/>
    <lineage>
        <taxon>Eukaryota</taxon>
        <taxon>Metazoa</taxon>
        <taxon>Spiralia</taxon>
        <taxon>Lophotrochozoa</taxon>
        <taxon>Platyhelminthes</taxon>
        <taxon>Cestoda</taxon>
        <taxon>Eucestoda</taxon>
        <taxon>Diphyllobothriidea</taxon>
        <taxon>Diphyllobothriidae</taxon>
        <taxon>Dibothriocephalus</taxon>
    </lineage>
</organism>
<proteinExistence type="predicted"/>
<gene>
    <name evidence="1" type="ORF">DILT_LOCUS17775</name>
</gene>
<reference evidence="1 2" key="1">
    <citation type="submission" date="2018-11" db="EMBL/GenBank/DDBJ databases">
        <authorList>
            <consortium name="Pathogen Informatics"/>
        </authorList>
    </citation>
    <scope>NUCLEOTIDE SEQUENCE [LARGE SCALE GENOMIC DNA]</scope>
</reference>
<keyword evidence="2" id="KW-1185">Reference proteome</keyword>
<accession>A0A3P7R7S6</accession>
<dbReference type="AlphaFoldDB" id="A0A3P7R7S6"/>
<dbReference type="Proteomes" id="UP000281553">
    <property type="component" value="Unassembled WGS sequence"/>
</dbReference>
<name>A0A3P7R7S6_DIBLA</name>